<gene>
    <name evidence="2" type="ORF">EUGRSUZ_F02380</name>
</gene>
<feature type="region of interest" description="Disordered" evidence="1">
    <location>
        <begin position="1"/>
        <end position="36"/>
    </location>
</feature>
<dbReference type="Gramene" id="KCW68779">
    <property type="protein sequence ID" value="KCW68779"/>
    <property type="gene ID" value="EUGRSUZ_F02380"/>
</dbReference>
<organism evidence="2">
    <name type="scientific">Eucalyptus grandis</name>
    <name type="common">Flooded gum</name>
    <dbReference type="NCBI Taxonomy" id="71139"/>
    <lineage>
        <taxon>Eukaryota</taxon>
        <taxon>Viridiplantae</taxon>
        <taxon>Streptophyta</taxon>
        <taxon>Embryophyta</taxon>
        <taxon>Tracheophyta</taxon>
        <taxon>Spermatophyta</taxon>
        <taxon>Magnoliopsida</taxon>
        <taxon>eudicotyledons</taxon>
        <taxon>Gunneridae</taxon>
        <taxon>Pentapetalae</taxon>
        <taxon>rosids</taxon>
        <taxon>malvids</taxon>
        <taxon>Myrtales</taxon>
        <taxon>Myrtaceae</taxon>
        <taxon>Myrtoideae</taxon>
        <taxon>Eucalypteae</taxon>
        <taxon>Eucalyptus</taxon>
    </lineage>
</organism>
<evidence type="ECO:0000313" key="2">
    <source>
        <dbReference type="EMBL" id="KCW68779.1"/>
    </source>
</evidence>
<reference evidence="2" key="1">
    <citation type="submission" date="2013-07" db="EMBL/GenBank/DDBJ databases">
        <title>The genome of Eucalyptus grandis.</title>
        <authorList>
            <person name="Schmutz J."/>
            <person name="Hayes R."/>
            <person name="Myburg A."/>
            <person name="Tuskan G."/>
            <person name="Grattapaglia D."/>
            <person name="Rokhsar D.S."/>
        </authorList>
    </citation>
    <scope>NUCLEOTIDE SEQUENCE</scope>
    <source>
        <tissue evidence="2">Leaf extractions</tissue>
    </source>
</reference>
<dbReference type="AlphaFoldDB" id="A0A059BS32"/>
<dbReference type="EMBL" id="KK198758">
    <property type="protein sequence ID" value="KCW68779.1"/>
    <property type="molecule type" value="Genomic_DNA"/>
</dbReference>
<protein>
    <submittedName>
        <fullName evidence="2">Uncharacterized protein</fullName>
    </submittedName>
</protein>
<proteinExistence type="predicted"/>
<dbReference type="InParanoid" id="A0A059BS32"/>
<accession>A0A059BS32</accession>
<evidence type="ECO:0000256" key="1">
    <source>
        <dbReference type="SAM" id="MobiDB-lite"/>
    </source>
</evidence>
<name>A0A059BS32_EUCGR</name>
<sequence length="83" mass="9279">MLEEEANALKAPPSPPPRAQLNPSPERSRRTQEDELPAECRSIDFAADQMGPLLVPTRSSKWREPNAFLKQKDPPVFVPLGET</sequence>